<reference evidence="6 7" key="1">
    <citation type="submission" date="2019-11" db="EMBL/GenBank/DDBJ databases">
        <title>Whole-genome sequence of a Rhodoblastus acidophilus DSM 142.</title>
        <authorList>
            <person name="Kyndt J.A."/>
            <person name="Meyer T.E."/>
        </authorList>
    </citation>
    <scope>NUCLEOTIDE SEQUENCE [LARGE SCALE GENOMIC DNA]</scope>
    <source>
        <strain evidence="6 7">DSM 142</strain>
    </source>
</reference>
<keyword evidence="4" id="KW-0472">Membrane</keyword>
<keyword evidence="4" id="KW-0812">Transmembrane</keyword>
<accession>A0A6N8DJM7</accession>
<dbReference type="RefSeq" id="WP_155445341.1">
    <property type="nucleotide sequence ID" value="NZ_JAOQNR010000005.1"/>
</dbReference>
<sequence>MLFLRSLVFNIAFYVNLAVLLVLGLPTMFFGRLSIIRLAHYWGWSSLWLMEMICGTKVEFRGKENLLREGCIIAAKHQSAWETFALCTQLRDFTYILKRELTWLPLFGQYLVRADQIAIDRKSRSAALKQLVADARVALAEGRAIFIFPEGTRRPAGAPPHYKAGVAHLYGAEDAPCVPVALNSGLFWPRRKFMRYPGTIVIEFLPAIPPGLPIQEFLPRLQQAIEEASDRLIAEALAENPGLAVNLAPREAAPNVA</sequence>
<dbReference type="Pfam" id="PF01553">
    <property type="entry name" value="Acyltransferase"/>
    <property type="match status" value="1"/>
</dbReference>
<keyword evidence="2 6" id="KW-0808">Transferase</keyword>
<evidence type="ECO:0000256" key="1">
    <source>
        <dbReference type="ARBA" id="ARBA00005189"/>
    </source>
</evidence>
<evidence type="ECO:0000259" key="5">
    <source>
        <dbReference type="SMART" id="SM00563"/>
    </source>
</evidence>
<dbReference type="GO" id="GO:0006654">
    <property type="term" value="P:phosphatidic acid biosynthetic process"/>
    <property type="evidence" value="ECO:0007669"/>
    <property type="project" value="TreeGrafter"/>
</dbReference>
<comment type="pathway">
    <text evidence="1">Lipid metabolism.</text>
</comment>
<evidence type="ECO:0000313" key="6">
    <source>
        <dbReference type="EMBL" id="MTV30649.1"/>
    </source>
</evidence>
<comment type="caution">
    <text evidence="6">The sequence shown here is derived from an EMBL/GenBank/DDBJ whole genome shotgun (WGS) entry which is preliminary data.</text>
</comment>
<keyword evidence="4" id="KW-1133">Transmembrane helix</keyword>
<dbReference type="PANTHER" id="PTHR10434">
    <property type="entry name" value="1-ACYL-SN-GLYCEROL-3-PHOSPHATE ACYLTRANSFERASE"/>
    <property type="match status" value="1"/>
</dbReference>
<dbReference type="OrthoDB" id="5290997at2"/>
<feature type="transmembrane region" description="Helical" evidence="4">
    <location>
        <begin position="7"/>
        <end position="29"/>
    </location>
</feature>
<dbReference type="GO" id="GO:0003841">
    <property type="term" value="F:1-acylglycerol-3-phosphate O-acyltransferase activity"/>
    <property type="evidence" value="ECO:0007669"/>
    <property type="project" value="TreeGrafter"/>
</dbReference>
<dbReference type="CDD" id="cd07989">
    <property type="entry name" value="LPLAT_AGPAT-like"/>
    <property type="match status" value="1"/>
</dbReference>
<dbReference type="PANTHER" id="PTHR10434:SF40">
    <property type="entry name" value="1-ACYL-SN-GLYCEROL-3-PHOSPHATE ACYLTRANSFERASE"/>
    <property type="match status" value="1"/>
</dbReference>
<evidence type="ECO:0000256" key="3">
    <source>
        <dbReference type="ARBA" id="ARBA00023315"/>
    </source>
</evidence>
<evidence type="ECO:0000256" key="4">
    <source>
        <dbReference type="SAM" id="Phobius"/>
    </source>
</evidence>
<evidence type="ECO:0000256" key="2">
    <source>
        <dbReference type="ARBA" id="ARBA00022679"/>
    </source>
</evidence>
<feature type="domain" description="Phospholipid/glycerol acyltransferase" evidence="5">
    <location>
        <begin position="71"/>
        <end position="185"/>
    </location>
</feature>
<keyword evidence="3 6" id="KW-0012">Acyltransferase</keyword>
<dbReference type="InterPro" id="IPR002123">
    <property type="entry name" value="Plipid/glycerol_acylTrfase"/>
</dbReference>
<protein>
    <submittedName>
        <fullName evidence="6">1-acyl-sn-glycerol-3-phosphate acyltransferase</fullName>
    </submittedName>
</protein>
<dbReference type="SUPFAM" id="SSF69593">
    <property type="entry name" value="Glycerol-3-phosphate (1)-acyltransferase"/>
    <property type="match status" value="1"/>
</dbReference>
<dbReference type="EMBL" id="WNKS01000004">
    <property type="protein sequence ID" value="MTV30649.1"/>
    <property type="molecule type" value="Genomic_DNA"/>
</dbReference>
<evidence type="ECO:0000313" key="7">
    <source>
        <dbReference type="Proteomes" id="UP000439113"/>
    </source>
</evidence>
<name>A0A6N8DJM7_RHOAC</name>
<organism evidence="6 7">
    <name type="scientific">Rhodoblastus acidophilus</name>
    <name type="common">Rhodopseudomonas acidophila</name>
    <dbReference type="NCBI Taxonomy" id="1074"/>
    <lineage>
        <taxon>Bacteria</taxon>
        <taxon>Pseudomonadati</taxon>
        <taxon>Pseudomonadota</taxon>
        <taxon>Alphaproteobacteria</taxon>
        <taxon>Hyphomicrobiales</taxon>
        <taxon>Rhodoblastaceae</taxon>
        <taxon>Rhodoblastus</taxon>
    </lineage>
</organism>
<dbReference type="Proteomes" id="UP000439113">
    <property type="component" value="Unassembled WGS sequence"/>
</dbReference>
<gene>
    <name evidence="6" type="ORF">GJ654_06535</name>
</gene>
<dbReference type="SMART" id="SM00563">
    <property type="entry name" value="PlsC"/>
    <property type="match status" value="1"/>
</dbReference>
<dbReference type="AlphaFoldDB" id="A0A6N8DJM7"/>
<proteinExistence type="predicted"/>